<feature type="compositionally biased region" description="Basic and acidic residues" evidence="2">
    <location>
        <begin position="200"/>
        <end position="229"/>
    </location>
</feature>
<dbReference type="Gene3D" id="1.20.1260.60">
    <property type="entry name" value="Vacuolar protein sorting-associated protein Ist1"/>
    <property type="match status" value="1"/>
</dbReference>
<dbReference type="PANTHER" id="PTHR12161">
    <property type="entry name" value="IST1 FAMILY MEMBER"/>
    <property type="match status" value="1"/>
</dbReference>
<comment type="caution">
    <text evidence="3">The sequence shown here is derived from an EMBL/GenBank/DDBJ whole genome shotgun (WGS) entry which is preliminary data.</text>
</comment>
<gene>
    <name evidence="3" type="ORF">LLUT_LOCUS27060</name>
</gene>
<reference evidence="3 4" key="1">
    <citation type="submission" date="2024-03" db="EMBL/GenBank/DDBJ databases">
        <authorList>
            <person name="Martinez-Hernandez J."/>
        </authorList>
    </citation>
    <scope>NUCLEOTIDE SEQUENCE [LARGE SCALE GENOMIC DNA]</scope>
</reference>
<accession>A0AAV1XW70</accession>
<dbReference type="PANTHER" id="PTHR12161:SF60">
    <property type="entry name" value="REGULATOR OF VPS4 ACTIVITY IN THE MVB PATHWAY PROTEIN"/>
    <property type="match status" value="1"/>
</dbReference>
<dbReference type="Pfam" id="PF03398">
    <property type="entry name" value="Ist1"/>
    <property type="match status" value="1"/>
</dbReference>
<feature type="compositionally biased region" description="Basic and acidic residues" evidence="2">
    <location>
        <begin position="292"/>
        <end position="302"/>
    </location>
</feature>
<evidence type="ECO:0000256" key="2">
    <source>
        <dbReference type="SAM" id="MobiDB-lite"/>
    </source>
</evidence>
<proteinExistence type="inferred from homology"/>
<sequence length="379" mass="43712">MSSSHSWTQIFQWLMKPKFYTKCKSYVKFINMRLEIIQKKRKAVQKFMKSDIAELLKNGHDYNAYRKAAGLLFEQKLLSCYELIEKFIECISDHLEELSKNGDCPDECKEAVPTLIYAAARFADLPELREFRTLFTEKFGNSLEPYINKEFVEKLSRDPPIREMKINLLYDIAQEFSIEWDDKALEKILYAQSLYGERPKVDKHTDESDYNKTKGNEKDTTSQGKKDLNGETWNQQSSSEDEASTDMSSMDDRKSSSISLGSTSDDEVEIKKPSSYWLIPPPYLKQNTTNEGRTKSGKEKNDPSQQPEYDTGQNRKGKRSYVRGTSLPTEPTNAVETSTWHARKMSLDQELKVGRGRLHPNLPEDYDDLAARVAALRGR</sequence>
<evidence type="ECO:0000256" key="1">
    <source>
        <dbReference type="ARBA" id="ARBA00005536"/>
    </source>
</evidence>
<dbReference type="Proteomes" id="UP001497480">
    <property type="component" value="Unassembled WGS sequence"/>
</dbReference>
<evidence type="ECO:0000313" key="3">
    <source>
        <dbReference type="EMBL" id="CAL0326000.1"/>
    </source>
</evidence>
<dbReference type="AlphaFoldDB" id="A0AAV1XW70"/>
<keyword evidence="4" id="KW-1185">Reference proteome</keyword>
<comment type="similarity">
    <text evidence="1">Belongs to the IST1 family.</text>
</comment>
<feature type="region of interest" description="Disordered" evidence="2">
    <location>
        <begin position="200"/>
        <end position="338"/>
    </location>
</feature>
<evidence type="ECO:0008006" key="5">
    <source>
        <dbReference type="Google" id="ProtNLM"/>
    </source>
</evidence>
<dbReference type="EMBL" id="CAXHTB010000019">
    <property type="protein sequence ID" value="CAL0326000.1"/>
    <property type="molecule type" value="Genomic_DNA"/>
</dbReference>
<feature type="compositionally biased region" description="Polar residues" evidence="2">
    <location>
        <begin position="303"/>
        <end position="314"/>
    </location>
</feature>
<feature type="compositionally biased region" description="Polar residues" evidence="2">
    <location>
        <begin position="326"/>
        <end position="338"/>
    </location>
</feature>
<dbReference type="GO" id="GO:0015031">
    <property type="term" value="P:protein transport"/>
    <property type="evidence" value="ECO:0007669"/>
    <property type="project" value="InterPro"/>
</dbReference>
<dbReference type="InterPro" id="IPR042277">
    <property type="entry name" value="IST1-like"/>
</dbReference>
<organism evidence="3 4">
    <name type="scientific">Lupinus luteus</name>
    <name type="common">European yellow lupine</name>
    <dbReference type="NCBI Taxonomy" id="3873"/>
    <lineage>
        <taxon>Eukaryota</taxon>
        <taxon>Viridiplantae</taxon>
        <taxon>Streptophyta</taxon>
        <taxon>Embryophyta</taxon>
        <taxon>Tracheophyta</taxon>
        <taxon>Spermatophyta</taxon>
        <taxon>Magnoliopsida</taxon>
        <taxon>eudicotyledons</taxon>
        <taxon>Gunneridae</taxon>
        <taxon>Pentapetalae</taxon>
        <taxon>rosids</taxon>
        <taxon>fabids</taxon>
        <taxon>Fabales</taxon>
        <taxon>Fabaceae</taxon>
        <taxon>Papilionoideae</taxon>
        <taxon>50 kb inversion clade</taxon>
        <taxon>genistoids sensu lato</taxon>
        <taxon>core genistoids</taxon>
        <taxon>Genisteae</taxon>
        <taxon>Lupinus</taxon>
    </lineage>
</organism>
<protein>
    <recommendedName>
        <fullName evidence="5">Vacuolar protein sorting-associated protein Ist1</fullName>
    </recommendedName>
</protein>
<evidence type="ECO:0000313" key="4">
    <source>
        <dbReference type="Proteomes" id="UP001497480"/>
    </source>
</evidence>
<name>A0AAV1XW70_LUPLU</name>
<dbReference type="FunFam" id="1.20.1260.60:FF:000002">
    <property type="entry name" value="Vacuolar protein sorting-associated protein IST1"/>
    <property type="match status" value="1"/>
</dbReference>
<dbReference type="InterPro" id="IPR005061">
    <property type="entry name" value="Ist1"/>
</dbReference>